<feature type="domain" description="GST N-terminal" evidence="1">
    <location>
        <begin position="2"/>
        <end position="81"/>
    </location>
</feature>
<sequence length="203" mass="23066">MALPILYSYRRCPYAMRARMALWAAQISVEVREVSLRDKPAHLLQISPKGTVPVLQLPDGKVLEQSLDIMQWALAQSDAQGWLNADPQAVNHLIHSNDGAFKKALDRYKYPERYPEHSQQFYREQGEQFLQTLETALQQHAYLLGGSASLVDVAIFPFIRQFAAVDADWFATGPYPQLSAWLAGWLESPLFVEVMQKFPAFKA</sequence>
<dbReference type="EMBL" id="CP040946">
    <property type="protein sequence ID" value="QDC44747.1"/>
    <property type="molecule type" value="Genomic_DNA"/>
</dbReference>
<dbReference type="Pfam" id="PF13417">
    <property type="entry name" value="GST_N_3"/>
    <property type="match status" value="1"/>
</dbReference>
<dbReference type="SUPFAM" id="SSF47616">
    <property type="entry name" value="GST C-terminal domain-like"/>
    <property type="match status" value="1"/>
</dbReference>
<dbReference type="InterPro" id="IPR010987">
    <property type="entry name" value="Glutathione-S-Trfase_C-like"/>
</dbReference>
<keyword evidence="4" id="KW-1185">Reference proteome</keyword>
<dbReference type="PANTHER" id="PTHR43968:SF6">
    <property type="entry name" value="GLUTATHIONE S-TRANSFERASE OMEGA"/>
    <property type="match status" value="1"/>
</dbReference>
<organism evidence="3 4">
    <name type="scientific">Methylophilus medardicus</name>
    <dbReference type="NCBI Taxonomy" id="2588534"/>
    <lineage>
        <taxon>Bacteria</taxon>
        <taxon>Pseudomonadati</taxon>
        <taxon>Pseudomonadota</taxon>
        <taxon>Betaproteobacteria</taxon>
        <taxon>Nitrosomonadales</taxon>
        <taxon>Methylophilaceae</taxon>
        <taxon>Methylophilus</taxon>
    </lineage>
</organism>
<protein>
    <submittedName>
        <fullName evidence="3">Glutathione S-transferase</fullName>
    </submittedName>
</protein>
<evidence type="ECO:0000259" key="1">
    <source>
        <dbReference type="PROSITE" id="PS50404"/>
    </source>
</evidence>
<dbReference type="SFLD" id="SFLDS00019">
    <property type="entry name" value="Glutathione_Transferase_(cytos"/>
    <property type="match status" value="1"/>
</dbReference>
<dbReference type="Gene3D" id="3.40.30.10">
    <property type="entry name" value="Glutaredoxin"/>
    <property type="match status" value="1"/>
</dbReference>
<feature type="domain" description="GST C-terminal" evidence="2">
    <location>
        <begin position="84"/>
        <end position="203"/>
    </location>
</feature>
<dbReference type="PROSITE" id="PS50405">
    <property type="entry name" value="GST_CTER"/>
    <property type="match status" value="1"/>
</dbReference>
<accession>A0A5B8CTV8</accession>
<dbReference type="GO" id="GO:0005737">
    <property type="term" value="C:cytoplasm"/>
    <property type="evidence" value="ECO:0007669"/>
    <property type="project" value="TreeGrafter"/>
</dbReference>
<dbReference type="CDD" id="cd03196">
    <property type="entry name" value="GST_C_5"/>
    <property type="match status" value="1"/>
</dbReference>
<dbReference type="RefSeq" id="WP_140004077.1">
    <property type="nucleotide sequence ID" value="NZ_CP040946.1"/>
</dbReference>
<dbReference type="AlphaFoldDB" id="A0A5B8CTV8"/>
<dbReference type="InterPro" id="IPR036282">
    <property type="entry name" value="Glutathione-S-Trfase_C_sf"/>
</dbReference>
<dbReference type="InterPro" id="IPR036249">
    <property type="entry name" value="Thioredoxin-like_sf"/>
</dbReference>
<reference evidence="4" key="1">
    <citation type="journal article" date="2019" name="ISME J.">
        <title>Evolution in action: habitat transition from sediment to the pelagial leads to genome streamlining in Methylophilaceae.</title>
        <authorList>
            <person name="Salcher M."/>
            <person name="Schaefle D."/>
            <person name="Kaspar M."/>
            <person name="Neuenschwander S.M."/>
            <person name="Ghai R."/>
        </authorList>
    </citation>
    <scope>NUCLEOTIDE SEQUENCE [LARGE SCALE GENOMIC DNA]</scope>
    <source>
        <strain evidence="4">MMS-M-51</strain>
    </source>
</reference>
<dbReference type="Pfam" id="PF13410">
    <property type="entry name" value="GST_C_2"/>
    <property type="match status" value="1"/>
</dbReference>
<dbReference type="OrthoDB" id="9813092at2"/>
<dbReference type="Proteomes" id="UP000311008">
    <property type="component" value="Chromosome"/>
</dbReference>
<dbReference type="InterPro" id="IPR040079">
    <property type="entry name" value="Glutathione_S-Trfase"/>
</dbReference>
<gene>
    <name evidence="3" type="ORF">FIU01_09575</name>
</gene>
<evidence type="ECO:0000313" key="3">
    <source>
        <dbReference type="EMBL" id="QDC44747.1"/>
    </source>
</evidence>
<dbReference type="CDD" id="cd03060">
    <property type="entry name" value="GST_N_Omega_like"/>
    <property type="match status" value="1"/>
</dbReference>
<evidence type="ECO:0000313" key="4">
    <source>
        <dbReference type="Proteomes" id="UP000311008"/>
    </source>
</evidence>
<dbReference type="PROSITE" id="PS50404">
    <property type="entry name" value="GST_NTER"/>
    <property type="match status" value="1"/>
</dbReference>
<name>A0A5B8CTV8_9PROT</name>
<dbReference type="SUPFAM" id="SSF52833">
    <property type="entry name" value="Thioredoxin-like"/>
    <property type="match status" value="1"/>
</dbReference>
<dbReference type="SFLD" id="SFLDG00358">
    <property type="entry name" value="Main_(cytGST)"/>
    <property type="match status" value="1"/>
</dbReference>
<dbReference type="Gene3D" id="1.20.1050.10">
    <property type="match status" value="1"/>
</dbReference>
<evidence type="ECO:0000259" key="2">
    <source>
        <dbReference type="PROSITE" id="PS50405"/>
    </source>
</evidence>
<dbReference type="InterPro" id="IPR050983">
    <property type="entry name" value="GST_Omega/HSP26"/>
</dbReference>
<dbReference type="PANTHER" id="PTHR43968">
    <property type="match status" value="1"/>
</dbReference>
<keyword evidence="3" id="KW-0808">Transferase</keyword>
<proteinExistence type="predicted"/>
<dbReference type="InterPro" id="IPR004045">
    <property type="entry name" value="Glutathione_S-Trfase_N"/>
</dbReference>
<dbReference type="GO" id="GO:0016740">
    <property type="term" value="F:transferase activity"/>
    <property type="evidence" value="ECO:0007669"/>
    <property type="project" value="UniProtKB-KW"/>
</dbReference>
<dbReference type="KEGG" id="mmec:FIU01_09575"/>